<dbReference type="Pfam" id="PF26153">
    <property type="entry name" value="LEA-2L_5"/>
    <property type="match status" value="1"/>
</dbReference>
<feature type="region of interest" description="Disordered" evidence="1">
    <location>
        <begin position="734"/>
        <end position="768"/>
    </location>
</feature>
<evidence type="ECO:0000259" key="5">
    <source>
        <dbReference type="Pfam" id="PF26153"/>
    </source>
</evidence>
<reference evidence="6" key="1">
    <citation type="journal article" date="2020" name="Stud. Mycol.">
        <title>101 Dothideomycetes genomes: a test case for predicting lifestyles and emergence of pathogens.</title>
        <authorList>
            <person name="Haridas S."/>
            <person name="Albert R."/>
            <person name="Binder M."/>
            <person name="Bloem J."/>
            <person name="Labutti K."/>
            <person name="Salamov A."/>
            <person name="Andreopoulos B."/>
            <person name="Baker S."/>
            <person name="Barry K."/>
            <person name="Bills G."/>
            <person name="Bluhm B."/>
            <person name="Cannon C."/>
            <person name="Castanera R."/>
            <person name="Culley D."/>
            <person name="Daum C."/>
            <person name="Ezra D."/>
            <person name="Gonzalez J."/>
            <person name="Henrissat B."/>
            <person name="Kuo A."/>
            <person name="Liang C."/>
            <person name="Lipzen A."/>
            <person name="Lutzoni F."/>
            <person name="Magnuson J."/>
            <person name="Mondo S."/>
            <person name="Nolan M."/>
            <person name="Ohm R."/>
            <person name="Pangilinan J."/>
            <person name="Park H.-J."/>
            <person name="Ramirez L."/>
            <person name="Alfaro M."/>
            <person name="Sun H."/>
            <person name="Tritt A."/>
            <person name="Yoshinaga Y."/>
            <person name="Zwiers L.-H."/>
            <person name="Turgeon B."/>
            <person name="Goodwin S."/>
            <person name="Spatafora J."/>
            <person name="Crous P."/>
            <person name="Grigoriev I."/>
        </authorList>
    </citation>
    <scope>NUCLEOTIDE SEQUENCE</scope>
    <source>
        <strain evidence="6">CBS 130266</strain>
    </source>
</reference>
<dbReference type="Pfam" id="PF22786">
    <property type="entry name" value="Tag1_C"/>
    <property type="match status" value="1"/>
</dbReference>
<keyword evidence="2" id="KW-0472">Membrane</keyword>
<feature type="region of interest" description="Disordered" evidence="1">
    <location>
        <begin position="1"/>
        <end position="70"/>
    </location>
</feature>
<evidence type="ECO:0000259" key="4">
    <source>
        <dbReference type="Pfam" id="PF26150"/>
    </source>
</evidence>
<evidence type="ECO:0000313" key="7">
    <source>
        <dbReference type="Proteomes" id="UP000800235"/>
    </source>
</evidence>
<dbReference type="InterPro" id="IPR059066">
    <property type="entry name" value="Ig_Tag1-like_5th"/>
</dbReference>
<name>A0A9P4TYX7_9PEZI</name>
<dbReference type="Pfam" id="PF26150">
    <property type="entry name" value="LEA-2_4"/>
    <property type="match status" value="1"/>
</dbReference>
<dbReference type="AlphaFoldDB" id="A0A9P4TYX7"/>
<dbReference type="InterPro" id="IPR055011">
    <property type="entry name" value="Tag1_C"/>
</dbReference>
<keyword evidence="2" id="KW-1133">Transmembrane helix</keyword>
<proteinExistence type="predicted"/>
<feature type="domain" description="Tag1 C-terminal" evidence="3">
    <location>
        <begin position="469"/>
        <end position="583"/>
    </location>
</feature>
<sequence>MADYNTIDSPKPSTSHPASTRSTRSRQSQPSSRTSEATPLLARQDSDAEDEDRPHSSAASSLVRSIHSSSGSKSKSAIQRRWPSILALVFLCGFTITIMLLGFFVPEVMEEYAMQAKEFELTSISLPSYTSTGARARVQGIFQMDASKVKKKSVRDLGRFGTWIARKVRSDASTVQVSLPEYGGTILGTADIPPVVVDIRNGRKTYIDFLADIRPGDVDGIRKLADDYIEGRLGQLRVEGNAAVKIRSGLISLGTQIVSQSMIFAGEDIPEMPKFNISKLNVHEINGTTKGMAADVSIWLKNKYPVSLTVPPLSFGLLVANCKAADPLIYVADASVKNLTIHPRHDINVNASGIVHQLPSELTETCPGTGKSPLDAFVSGYINGKETTVYVQGSKHPSKATPKWITELMSGITVPVPFPGRSFDKLVRNFTLADVHFQLPDSFAEPDTPESNPSISALIKVFIDLPERMNFPVDVRHIRADADVFYKGSKLGQLDLHKWQSANSTRIDGHGKEKPLLLVESAIKDAPLQITNDDAFTDVVQALLFGGKPVMLAIKAKVSIQLTTALGDMTVREIPAEGVVPIKRGYTFSQTAIHVGKGLTSISPKIGNLTILDTSPDGLSLRLNVNFTNPTNYSATVPYVDIKILTNNTVMGHATARDVVVRPGVNRGVVVEVVWEPGREEGLKGRAVGAELLSRYISSYNTTLSLKTHEGTIPSQPSIGRALSAFNITFPTPHLTYPKQPDDDTNPGDGTPPSNPSKPPPSDEPQKPHFIQAATFHLLTSTASFVLLSPLSHTTLYITSINATAFYKEDPVGSILYELPFAVPPGSSETPRLPVEWSLGSVGYEAVRSALGGVLRLHAVADVGLRIGRFEVGVWFRGGGIGAKVRL</sequence>
<dbReference type="Pfam" id="PF26174">
    <property type="entry name" value="LEA-2_1"/>
    <property type="match status" value="1"/>
</dbReference>
<evidence type="ECO:0000256" key="2">
    <source>
        <dbReference type="SAM" id="Phobius"/>
    </source>
</evidence>
<organism evidence="6 7">
    <name type="scientific">Tothia fuscella</name>
    <dbReference type="NCBI Taxonomy" id="1048955"/>
    <lineage>
        <taxon>Eukaryota</taxon>
        <taxon>Fungi</taxon>
        <taxon>Dikarya</taxon>
        <taxon>Ascomycota</taxon>
        <taxon>Pezizomycotina</taxon>
        <taxon>Dothideomycetes</taxon>
        <taxon>Pleosporomycetidae</taxon>
        <taxon>Venturiales</taxon>
        <taxon>Cylindrosympodiaceae</taxon>
        <taxon>Tothia</taxon>
    </lineage>
</organism>
<feature type="compositionally biased region" description="Pro residues" evidence="1">
    <location>
        <begin position="753"/>
        <end position="763"/>
    </location>
</feature>
<feature type="transmembrane region" description="Helical" evidence="2">
    <location>
        <begin position="85"/>
        <end position="105"/>
    </location>
</feature>
<dbReference type="InterPro" id="IPR046368">
    <property type="entry name" value="Tag1"/>
</dbReference>
<dbReference type="Proteomes" id="UP000800235">
    <property type="component" value="Unassembled WGS sequence"/>
</dbReference>
<evidence type="ECO:0008006" key="8">
    <source>
        <dbReference type="Google" id="ProtNLM"/>
    </source>
</evidence>
<comment type="caution">
    <text evidence="6">The sequence shown here is derived from an EMBL/GenBank/DDBJ whole genome shotgun (WGS) entry which is preliminary data.</text>
</comment>
<protein>
    <recommendedName>
        <fullName evidence="8">Pre-rrna processing protein</fullName>
    </recommendedName>
</protein>
<dbReference type="GO" id="GO:0000329">
    <property type="term" value="C:fungal-type vacuole membrane"/>
    <property type="evidence" value="ECO:0007669"/>
    <property type="project" value="InterPro"/>
</dbReference>
<dbReference type="EMBL" id="MU007029">
    <property type="protein sequence ID" value="KAF2431869.1"/>
    <property type="molecule type" value="Genomic_DNA"/>
</dbReference>
<dbReference type="PANTHER" id="PTHR35895:SF3">
    <property type="entry name" value="PRE-RRNA PROCESSING PROTEIN"/>
    <property type="match status" value="1"/>
</dbReference>
<dbReference type="PANTHER" id="PTHR35895">
    <property type="entry name" value="CHROMOSOME 16, WHOLE GENOME SHOTGUN SEQUENCE"/>
    <property type="match status" value="1"/>
</dbReference>
<feature type="domain" description="Tag1-like fourth Ig-like" evidence="4">
    <location>
        <begin position="604"/>
        <end position="719"/>
    </location>
</feature>
<keyword evidence="2" id="KW-0812">Transmembrane</keyword>
<feature type="compositionally biased region" description="Polar residues" evidence="1">
    <location>
        <begin position="57"/>
        <end position="67"/>
    </location>
</feature>
<dbReference type="InterPro" id="IPR059065">
    <property type="entry name" value="Ig_Tag1-like_4th"/>
</dbReference>
<dbReference type="OrthoDB" id="5596576at2759"/>
<accession>A0A9P4TYX7</accession>
<evidence type="ECO:0000256" key="1">
    <source>
        <dbReference type="SAM" id="MobiDB-lite"/>
    </source>
</evidence>
<evidence type="ECO:0000259" key="3">
    <source>
        <dbReference type="Pfam" id="PF22786"/>
    </source>
</evidence>
<keyword evidence="7" id="KW-1185">Reference proteome</keyword>
<feature type="domain" description="Tag1-like fifth Ig-like" evidence="5">
    <location>
        <begin position="765"/>
        <end position="875"/>
    </location>
</feature>
<feature type="compositionally biased region" description="Polar residues" evidence="1">
    <location>
        <begin position="1"/>
        <end position="18"/>
    </location>
</feature>
<gene>
    <name evidence="6" type="ORF">EJ08DRAFT_631531</name>
</gene>
<feature type="compositionally biased region" description="Low complexity" evidence="1">
    <location>
        <begin position="19"/>
        <end position="35"/>
    </location>
</feature>
<evidence type="ECO:0000313" key="6">
    <source>
        <dbReference type="EMBL" id="KAF2431869.1"/>
    </source>
</evidence>